<dbReference type="SUPFAM" id="SSF53092">
    <property type="entry name" value="Creatinase/prolidase N-terminal domain"/>
    <property type="match status" value="1"/>
</dbReference>
<evidence type="ECO:0000259" key="2">
    <source>
        <dbReference type="Pfam" id="PF01321"/>
    </source>
</evidence>
<feature type="domain" description="Peptidase M24" evidence="1">
    <location>
        <begin position="201"/>
        <end position="394"/>
    </location>
</feature>
<accession>A0A926HLI1</accession>
<dbReference type="Pfam" id="PF00557">
    <property type="entry name" value="Peptidase_M24"/>
    <property type="match status" value="1"/>
</dbReference>
<reference evidence="3" key="1">
    <citation type="submission" date="2020-08" db="EMBL/GenBank/DDBJ databases">
        <title>Genome public.</title>
        <authorList>
            <person name="Liu C."/>
            <person name="Sun Q."/>
        </authorList>
    </citation>
    <scope>NUCLEOTIDE SEQUENCE</scope>
    <source>
        <strain evidence="3">NSJ-53</strain>
    </source>
</reference>
<dbReference type="InterPro" id="IPR000994">
    <property type="entry name" value="Pept_M24"/>
</dbReference>
<evidence type="ECO:0000259" key="1">
    <source>
        <dbReference type="Pfam" id="PF00557"/>
    </source>
</evidence>
<dbReference type="InterPro" id="IPR050659">
    <property type="entry name" value="Peptidase_M24B"/>
</dbReference>
<dbReference type="Gene3D" id="3.40.350.10">
    <property type="entry name" value="Creatinase/prolidase N-terminal domain"/>
    <property type="match status" value="1"/>
</dbReference>
<dbReference type="RefSeq" id="WP_249317184.1">
    <property type="nucleotide sequence ID" value="NZ_JACRSR010000004.1"/>
</dbReference>
<name>A0A926HLI1_9FIRM</name>
<dbReference type="AlphaFoldDB" id="A0A926HLI1"/>
<organism evidence="3 4">
    <name type="scientific">Gehongia tenuis</name>
    <dbReference type="NCBI Taxonomy" id="2763655"/>
    <lineage>
        <taxon>Bacteria</taxon>
        <taxon>Bacillati</taxon>
        <taxon>Bacillota</taxon>
        <taxon>Clostridia</taxon>
        <taxon>Christensenellales</taxon>
        <taxon>Christensenellaceae</taxon>
        <taxon>Gehongia</taxon>
    </lineage>
</organism>
<sequence>MKITYQEVNKPQKDAAAPVLLSDETMKERKEKILARMRQHNLDQLVIYDDVEHANNFMYLTGFFTRFEEALLILNQDGTAVLALGNENLNKCGKSRLEADPVHVSLFSLPNQPNRKDCTLKQLLAEAGIGADKRIGIVGWKLFTSVVEENKRMFDVPAYIVETIREIAGNAQLVNATALFIGEDGARVTNNANEIAHYEYGAALASDCMLDAMDKLEAGVSELELGDALVRSGQHTSVVTIAASGPRFVKANMFPTDNRVKVGDPISLTVGYAGGSSSRSGYAVHTQEELPAGCEEYLDRVAKPYFGAYATWLENIRIGMKGDALFQKIEEVLPRSEYHWGLCPGHLVAEEEWLCSPVYEGSSEVLRSGMIFQIDIIPSVPGYGGVCAESTVVLADEALKKELREQYPELYGRMQARAAYLRQELHINLSEDVLPMCSTVGYLRPYLLNKGWALAVAQD</sequence>
<keyword evidence="4" id="KW-1185">Reference proteome</keyword>
<proteinExistence type="predicted"/>
<dbReference type="Proteomes" id="UP000623172">
    <property type="component" value="Unassembled WGS sequence"/>
</dbReference>
<comment type="caution">
    <text evidence="3">The sequence shown here is derived from an EMBL/GenBank/DDBJ whole genome shotgun (WGS) entry which is preliminary data.</text>
</comment>
<dbReference type="InterPro" id="IPR000587">
    <property type="entry name" value="Creatinase_N"/>
</dbReference>
<dbReference type="CDD" id="cd01066">
    <property type="entry name" value="APP_MetAP"/>
    <property type="match status" value="1"/>
</dbReference>
<dbReference type="SUPFAM" id="SSF55920">
    <property type="entry name" value="Creatinase/aminopeptidase"/>
    <property type="match status" value="1"/>
</dbReference>
<dbReference type="InterPro" id="IPR036005">
    <property type="entry name" value="Creatinase/aminopeptidase-like"/>
</dbReference>
<evidence type="ECO:0000313" key="4">
    <source>
        <dbReference type="Proteomes" id="UP000623172"/>
    </source>
</evidence>
<dbReference type="EMBL" id="JACRSR010000004">
    <property type="protein sequence ID" value="MBC8532097.1"/>
    <property type="molecule type" value="Genomic_DNA"/>
</dbReference>
<dbReference type="Gene3D" id="3.90.230.10">
    <property type="entry name" value="Creatinase/methionine aminopeptidase superfamily"/>
    <property type="match status" value="1"/>
</dbReference>
<dbReference type="Pfam" id="PF01321">
    <property type="entry name" value="Creatinase_N"/>
    <property type="match status" value="1"/>
</dbReference>
<feature type="domain" description="Creatinase N-terminal" evidence="2">
    <location>
        <begin position="29"/>
        <end position="137"/>
    </location>
</feature>
<protein>
    <submittedName>
        <fullName evidence="3">M24 family metallopeptidase</fullName>
    </submittedName>
</protein>
<dbReference type="InterPro" id="IPR029149">
    <property type="entry name" value="Creatin/AminoP/Spt16_N"/>
</dbReference>
<gene>
    <name evidence="3" type="ORF">H8696_09580</name>
</gene>
<dbReference type="PANTHER" id="PTHR46112:SF2">
    <property type="entry name" value="XAA-PRO AMINOPEPTIDASE P-RELATED"/>
    <property type="match status" value="1"/>
</dbReference>
<evidence type="ECO:0000313" key="3">
    <source>
        <dbReference type="EMBL" id="MBC8532097.1"/>
    </source>
</evidence>
<dbReference type="PANTHER" id="PTHR46112">
    <property type="entry name" value="AMINOPEPTIDASE"/>
    <property type="match status" value="1"/>
</dbReference>